<dbReference type="AlphaFoldDB" id="A0A9D2I2F2"/>
<accession>A0A9D2I2F2</accession>
<keyword evidence="1" id="KW-1133">Transmembrane helix</keyword>
<feature type="transmembrane region" description="Helical" evidence="1">
    <location>
        <begin position="12"/>
        <end position="29"/>
    </location>
</feature>
<comment type="caution">
    <text evidence="2">The sequence shown here is derived from an EMBL/GenBank/DDBJ whole genome shotgun (WGS) entry which is preliminary data.</text>
</comment>
<protein>
    <submittedName>
        <fullName evidence="2">Uncharacterized protein</fullName>
    </submittedName>
</protein>
<gene>
    <name evidence="2" type="ORF">H9948_09565</name>
</gene>
<evidence type="ECO:0000313" key="3">
    <source>
        <dbReference type="Proteomes" id="UP000886856"/>
    </source>
</evidence>
<evidence type="ECO:0000313" key="2">
    <source>
        <dbReference type="EMBL" id="HJA91022.1"/>
    </source>
</evidence>
<dbReference type="EMBL" id="DWYW01000216">
    <property type="protein sequence ID" value="HJA91022.1"/>
    <property type="molecule type" value="Genomic_DNA"/>
</dbReference>
<name>A0A9D2I2F2_9LACT</name>
<evidence type="ECO:0000256" key="1">
    <source>
        <dbReference type="SAM" id="Phobius"/>
    </source>
</evidence>
<sequence>MWQLVILRWDSFVLSIGSVLYGIQLYVYPNILQDYKVYQVIREMFDHKIIGAIFIVLGILKLVGIVLNNKTIKVLAIRGLLFVWLLFMVAFVITPPPNTVWIMAFMSFMLGLGIIIREE</sequence>
<dbReference type="Proteomes" id="UP000886856">
    <property type="component" value="Unassembled WGS sequence"/>
</dbReference>
<reference evidence="2" key="1">
    <citation type="journal article" date="2021" name="PeerJ">
        <title>Extensive microbial diversity within the chicken gut microbiome revealed by metagenomics and culture.</title>
        <authorList>
            <person name="Gilroy R."/>
            <person name="Ravi A."/>
            <person name="Getino M."/>
            <person name="Pursley I."/>
            <person name="Horton D.L."/>
            <person name="Alikhan N.F."/>
            <person name="Baker D."/>
            <person name="Gharbi K."/>
            <person name="Hall N."/>
            <person name="Watson M."/>
            <person name="Adriaenssens E.M."/>
            <person name="Foster-Nyarko E."/>
            <person name="Jarju S."/>
            <person name="Secka A."/>
            <person name="Antonio M."/>
            <person name="Oren A."/>
            <person name="Chaudhuri R.R."/>
            <person name="La Ragione R."/>
            <person name="Hildebrand F."/>
            <person name="Pallen M.J."/>
        </authorList>
    </citation>
    <scope>NUCLEOTIDE SEQUENCE</scope>
    <source>
        <strain evidence="2">CHK171-505</strain>
    </source>
</reference>
<keyword evidence="1" id="KW-0472">Membrane</keyword>
<keyword evidence="1" id="KW-0812">Transmembrane</keyword>
<organism evidence="2 3">
    <name type="scientific">Candidatus Jeotgalibaca merdavium</name>
    <dbReference type="NCBI Taxonomy" id="2838627"/>
    <lineage>
        <taxon>Bacteria</taxon>
        <taxon>Bacillati</taxon>
        <taxon>Bacillota</taxon>
        <taxon>Bacilli</taxon>
        <taxon>Lactobacillales</taxon>
        <taxon>Carnobacteriaceae</taxon>
        <taxon>Jeotgalibaca</taxon>
    </lineage>
</organism>
<feature type="transmembrane region" description="Helical" evidence="1">
    <location>
        <begin position="75"/>
        <end position="93"/>
    </location>
</feature>
<reference evidence="2" key="2">
    <citation type="submission" date="2021-04" db="EMBL/GenBank/DDBJ databases">
        <authorList>
            <person name="Gilroy R."/>
        </authorList>
    </citation>
    <scope>NUCLEOTIDE SEQUENCE</scope>
    <source>
        <strain evidence="2">CHK171-505</strain>
    </source>
</reference>
<feature type="transmembrane region" description="Helical" evidence="1">
    <location>
        <begin position="49"/>
        <end position="68"/>
    </location>
</feature>
<feature type="transmembrane region" description="Helical" evidence="1">
    <location>
        <begin position="99"/>
        <end position="116"/>
    </location>
</feature>
<proteinExistence type="predicted"/>